<evidence type="ECO:0000313" key="13">
    <source>
        <dbReference type="EMBL" id="ADL53964.1"/>
    </source>
</evidence>
<dbReference type="GO" id="GO:0000287">
    <property type="term" value="F:magnesium ion binding"/>
    <property type="evidence" value="ECO:0007669"/>
    <property type="project" value="TreeGrafter"/>
</dbReference>
<organism evidence="13 14">
    <name type="scientific">Clostridium cellulovorans (strain ATCC 35296 / DSM 3052 / OCM 3 / 743B)</name>
    <dbReference type="NCBI Taxonomy" id="573061"/>
    <lineage>
        <taxon>Bacteria</taxon>
        <taxon>Bacillati</taxon>
        <taxon>Bacillota</taxon>
        <taxon>Clostridia</taxon>
        <taxon>Eubacteriales</taxon>
        <taxon>Clostridiaceae</taxon>
        <taxon>Clostridium</taxon>
    </lineage>
</organism>
<dbReference type="eggNOG" id="COG0598">
    <property type="taxonomic scope" value="Bacteria"/>
</dbReference>
<dbReference type="SUPFAM" id="SSF144083">
    <property type="entry name" value="Magnesium transport protein CorA, transmembrane region"/>
    <property type="match status" value="1"/>
</dbReference>
<comment type="function">
    <text evidence="11">Mediates influx of magnesium ions. Alternates between open and closed states. Activated by low cytoplasmic Mg(2+) levels. Inactive when cytoplasmic Mg(2+) levels are high.</text>
</comment>
<keyword evidence="8 12" id="KW-0406">Ion transport</keyword>
<gene>
    <name evidence="12" type="primary">corA</name>
    <name evidence="13" type="ordered locus">Clocel_4307</name>
</gene>
<dbReference type="NCBIfam" id="TIGR00383">
    <property type="entry name" value="corA"/>
    <property type="match status" value="1"/>
</dbReference>
<dbReference type="Proteomes" id="UP000002730">
    <property type="component" value="Chromosome"/>
</dbReference>
<comment type="similarity">
    <text evidence="2 12">Belongs to the CorA metal ion transporter (MIT) (TC 1.A.35) family.</text>
</comment>
<dbReference type="InterPro" id="IPR045863">
    <property type="entry name" value="CorA_TM1_TM2"/>
</dbReference>
<keyword evidence="9 12" id="KW-0472">Membrane</keyword>
<feature type="transmembrane region" description="Helical" evidence="12">
    <location>
        <begin position="254"/>
        <end position="277"/>
    </location>
</feature>
<accession>D9SNH2</accession>
<dbReference type="EMBL" id="CP002160">
    <property type="protein sequence ID" value="ADL53964.1"/>
    <property type="molecule type" value="Genomic_DNA"/>
</dbReference>
<dbReference type="Gene3D" id="3.30.460.20">
    <property type="entry name" value="CorA soluble domain-like"/>
    <property type="match status" value="1"/>
</dbReference>
<dbReference type="AlphaFoldDB" id="D9SNH2"/>
<dbReference type="CDD" id="cd12831">
    <property type="entry name" value="TmCorA-like_u2"/>
    <property type="match status" value="1"/>
</dbReference>
<dbReference type="InterPro" id="IPR004488">
    <property type="entry name" value="Mg/Co-transport_prot_CorA"/>
</dbReference>
<proteinExistence type="inferred from homology"/>
<evidence type="ECO:0000256" key="9">
    <source>
        <dbReference type="ARBA" id="ARBA00023136"/>
    </source>
</evidence>
<keyword evidence="14" id="KW-1185">Reference proteome</keyword>
<keyword evidence="4 12" id="KW-1003">Cell membrane</keyword>
<evidence type="ECO:0000256" key="5">
    <source>
        <dbReference type="ARBA" id="ARBA00022692"/>
    </source>
</evidence>
<keyword evidence="7 12" id="KW-1133">Transmembrane helix</keyword>
<keyword evidence="3 12" id="KW-0813">Transport</keyword>
<evidence type="ECO:0000256" key="8">
    <source>
        <dbReference type="ARBA" id="ARBA00023065"/>
    </source>
</evidence>
<keyword evidence="5 12" id="KW-0812">Transmembrane</keyword>
<dbReference type="Gene3D" id="1.20.58.340">
    <property type="entry name" value="Magnesium transport protein CorA, transmembrane region"/>
    <property type="match status" value="2"/>
</dbReference>
<comment type="catalytic activity">
    <reaction evidence="10">
        <text>Mg(2+)(in) = Mg(2+)(out)</text>
        <dbReference type="Rhea" id="RHEA:29827"/>
        <dbReference type="ChEBI" id="CHEBI:18420"/>
    </reaction>
</comment>
<dbReference type="GO" id="GO:0005886">
    <property type="term" value="C:plasma membrane"/>
    <property type="evidence" value="ECO:0007669"/>
    <property type="project" value="UniProtKB-SubCell"/>
</dbReference>
<dbReference type="HOGENOM" id="CLU_007127_0_0_9"/>
<comment type="subcellular location">
    <subcellularLocation>
        <location evidence="1">Cell membrane</location>
        <topology evidence="1">Multi-pass membrane protein</topology>
    </subcellularLocation>
    <subcellularLocation>
        <location evidence="12">Membrane</location>
        <topology evidence="12">Multi-pass membrane protein</topology>
    </subcellularLocation>
</comment>
<evidence type="ECO:0000256" key="6">
    <source>
        <dbReference type="ARBA" id="ARBA00022842"/>
    </source>
</evidence>
<dbReference type="InterPro" id="IPR045861">
    <property type="entry name" value="CorA_cytoplasmic_dom"/>
</dbReference>
<dbReference type="OrthoDB" id="9803416at2"/>
<dbReference type="STRING" id="573061.Clocel_4307"/>
<dbReference type="GO" id="GO:0015087">
    <property type="term" value="F:cobalt ion transmembrane transporter activity"/>
    <property type="evidence" value="ECO:0007669"/>
    <property type="project" value="UniProtKB-UniRule"/>
</dbReference>
<evidence type="ECO:0000256" key="3">
    <source>
        <dbReference type="ARBA" id="ARBA00022448"/>
    </source>
</evidence>
<dbReference type="Pfam" id="PF01544">
    <property type="entry name" value="CorA"/>
    <property type="match status" value="1"/>
</dbReference>
<evidence type="ECO:0000256" key="11">
    <source>
        <dbReference type="ARBA" id="ARBA00045497"/>
    </source>
</evidence>
<dbReference type="PANTHER" id="PTHR46494:SF1">
    <property type="entry name" value="CORA FAMILY METAL ION TRANSPORTER (EUROFUNG)"/>
    <property type="match status" value="1"/>
</dbReference>
<evidence type="ECO:0000256" key="10">
    <source>
        <dbReference type="ARBA" id="ARBA00034269"/>
    </source>
</evidence>
<dbReference type="SUPFAM" id="SSF143865">
    <property type="entry name" value="CorA soluble domain-like"/>
    <property type="match status" value="1"/>
</dbReference>
<dbReference type="FunFam" id="1.20.58.340:FF:000004">
    <property type="entry name" value="Magnesium transport protein CorA"/>
    <property type="match status" value="1"/>
</dbReference>
<name>D9SNH2_CLOC7</name>
<evidence type="ECO:0000256" key="12">
    <source>
        <dbReference type="RuleBase" id="RU362010"/>
    </source>
</evidence>
<dbReference type="GO" id="GO:0015095">
    <property type="term" value="F:magnesium ion transmembrane transporter activity"/>
    <property type="evidence" value="ECO:0007669"/>
    <property type="project" value="UniProtKB-UniRule"/>
</dbReference>
<dbReference type="KEGG" id="ccb:Clocel_4307"/>
<evidence type="ECO:0000256" key="2">
    <source>
        <dbReference type="ARBA" id="ARBA00009765"/>
    </source>
</evidence>
<dbReference type="PANTHER" id="PTHR46494">
    <property type="entry name" value="CORA FAMILY METAL ION TRANSPORTER (EUROFUNG)"/>
    <property type="match status" value="1"/>
</dbReference>
<dbReference type="InterPro" id="IPR002523">
    <property type="entry name" value="MgTranspt_CorA/ZnTranspt_ZntB"/>
</dbReference>
<reference evidence="13 14" key="1">
    <citation type="submission" date="2010-08" db="EMBL/GenBank/DDBJ databases">
        <title>Complete sequence of Clostridium cellulovorans 743B.</title>
        <authorList>
            <consortium name="US DOE Joint Genome Institute"/>
            <person name="Lucas S."/>
            <person name="Copeland A."/>
            <person name="Lapidus A."/>
            <person name="Cheng J.-F."/>
            <person name="Bruce D."/>
            <person name="Goodwin L."/>
            <person name="Pitluck S."/>
            <person name="Chertkov O."/>
            <person name="Detter J.C."/>
            <person name="Han C."/>
            <person name="Tapia R."/>
            <person name="Land M."/>
            <person name="Hauser L."/>
            <person name="Chang Y.-J."/>
            <person name="Jeffries C."/>
            <person name="Kyrpides N."/>
            <person name="Ivanova N."/>
            <person name="Mikhailova N."/>
            <person name="Hemme C.L."/>
            <person name="Woyke T."/>
        </authorList>
    </citation>
    <scope>NUCLEOTIDE SEQUENCE [LARGE SCALE GENOMIC DNA]</scope>
    <source>
        <strain evidence="14">ATCC 35296 / DSM 3052 / OCM 3 / 743B</strain>
    </source>
</reference>
<dbReference type="GO" id="GO:0050897">
    <property type="term" value="F:cobalt ion binding"/>
    <property type="evidence" value="ECO:0007669"/>
    <property type="project" value="TreeGrafter"/>
</dbReference>
<protein>
    <recommendedName>
        <fullName evidence="12">Magnesium transport protein CorA</fullName>
    </recommendedName>
</protein>
<feature type="transmembrane region" description="Helical" evidence="12">
    <location>
        <begin position="289"/>
        <end position="309"/>
    </location>
</feature>
<evidence type="ECO:0000256" key="7">
    <source>
        <dbReference type="ARBA" id="ARBA00022989"/>
    </source>
</evidence>
<evidence type="ECO:0000256" key="4">
    <source>
        <dbReference type="ARBA" id="ARBA00022475"/>
    </source>
</evidence>
<sequence length="316" mass="38117">MIYTIAMTKELKLIQNEPLSRLVMDDIKWYWVDFEESNAEEELLLSEYFKFNNLAIEDCLNNLERPKVDYYDTYNFFVLNAMKQETLEPVEVNMFVGESYIVSFHKTKLNEINKTRQKVIERNNIKETNPAYVAYLIMDKIVDMYFPEVYRIEDSLNDINFKTKGRMNDSIIDKVFDLRTDLLKQRYIVNSMKELLYRIINSSHFETFGDSKRYFNDIYDHLLKLSDIIESNRELTVEIRENYMSINSYRMNKIMTVLTLTTTVFIPLTFIAGIYGMNFEYMPELKWRYGYFFVIGIMVFIGLFLFRWFKRKGWFD</sequence>
<evidence type="ECO:0000313" key="14">
    <source>
        <dbReference type="Proteomes" id="UP000002730"/>
    </source>
</evidence>
<keyword evidence="6 12" id="KW-0460">Magnesium</keyword>
<evidence type="ECO:0000256" key="1">
    <source>
        <dbReference type="ARBA" id="ARBA00004651"/>
    </source>
</evidence>